<keyword evidence="5" id="KW-1185">Reference proteome</keyword>
<dbReference type="AlphaFoldDB" id="A0ABD3N873"/>
<evidence type="ECO:0000313" key="5">
    <source>
        <dbReference type="Proteomes" id="UP001530293"/>
    </source>
</evidence>
<organism evidence="4 5">
    <name type="scientific">Discostella pseudostelligera</name>
    <dbReference type="NCBI Taxonomy" id="259834"/>
    <lineage>
        <taxon>Eukaryota</taxon>
        <taxon>Sar</taxon>
        <taxon>Stramenopiles</taxon>
        <taxon>Ochrophyta</taxon>
        <taxon>Bacillariophyta</taxon>
        <taxon>Coscinodiscophyceae</taxon>
        <taxon>Thalassiosirophycidae</taxon>
        <taxon>Stephanodiscales</taxon>
        <taxon>Stephanodiscaceae</taxon>
        <taxon>Discostella</taxon>
    </lineage>
</organism>
<dbReference type="InterPro" id="IPR006843">
    <property type="entry name" value="PAP/fibrillin_dom"/>
</dbReference>
<protein>
    <recommendedName>
        <fullName evidence="3">Plastid lipid-associated protein/fibrillin conserved domain-containing protein</fullName>
    </recommendedName>
</protein>
<feature type="domain" description="Plastid lipid-associated protein/fibrillin conserved" evidence="3">
    <location>
        <begin position="221"/>
        <end position="247"/>
    </location>
</feature>
<reference evidence="4 5" key="1">
    <citation type="submission" date="2024-10" db="EMBL/GenBank/DDBJ databases">
        <title>Updated reference genomes for cyclostephanoid diatoms.</title>
        <authorList>
            <person name="Roberts W.R."/>
            <person name="Alverson A.J."/>
        </authorList>
    </citation>
    <scope>NUCLEOTIDE SEQUENCE [LARGE SCALE GENOMIC DNA]</scope>
    <source>
        <strain evidence="4 5">AJA232-27</strain>
    </source>
</reference>
<comment type="subcellular location">
    <subcellularLocation>
        <location evidence="1">Plastid</location>
    </subcellularLocation>
</comment>
<name>A0ABD3N873_9STRA</name>
<sequence>MKILDAKESFKRLLIQHKGGATHPEVNAALEQLVQIAAKDREGVDNIAQEWSPARSLDANKGVWRSITTPPFPGKLPDDSDGKIDESDEVTIGSWDSAVDQPEWKQTYTIQVMMEIETPSGKLPAKLTNLGRCFPKSAAQLGVIFSSGILEPSFELSKNSALAALWKETFDDGIAKEQEAESFVSRIKSMITYKVLDGMMGLKPPSYDCVNFTQTYKIGRPYAGHLDILYLDEELRVTRGNKGTIVVAERVVG</sequence>
<accession>A0ABD3N873</accession>
<evidence type="ECO:0000256" key="2">
    <source>
        <dbReference type="ARBA" id="ARBA00022640"/>
    </source>
</evidence>
<evidence type="ECO:0000256" key="1">
    <source>
        <dbReference type="ARBA" id="ARBA00004474"/>
    </source>
</evidence>
<dbReference type="Proteomes" id="UP001530293">
    <property type="component" value="Unassembled WGS sequence"/>
</dbReference>
<dbReference type="GO" id="GO:0009536">
    <property type="term" value="C:plastid"/>
    <property type="evidence" value="ECO:0007669"/>
    <property type="project" value="UniProtKB-SubCell"/>
</dbReference>
<gene>
    <name evidence="4" type="ORF">ACHAWU_003723</name>
</gene>
<keyword evidence="2" id="KW-0934">Plastid</keyword>
<dbReference type="Pfam" id="PF04755">
    <property type="entry name" value="PAP_fibrillin"/>
    <property type="match status" value="1"/>
</dbReference>
<dbReference type="EMBL" id="JALLBG020000023">
    <property type="protein sequence ID" value="KAL3771548.1"/>
    <property type="molecule type" value="Genomic_DNA"/>
</dbReference>
<evidence type="ECO:0000259" key="3">
    <source>
        <dbReference type="Pfam" id="PF04755"/>
    </source>
</evidence>
<proteinExistence type="predicted"/>
<evidence type="ECO:0000313" key="4">
    <source>
        <dbReference type="EMBL" id="KAL3771548.1"/>
    </source>
</evidence>
<comment type="caution">
    <text evidence="4">The sequence shown here is derived from an EMBL/GenBank/DDBJ whole genome shotgun (WGS) entry which is preliminary data.</text>
</comment>